<dbReference type="InterPro" id="IPR029526">
    <property type="entry name" value="PGBD"/>
</dbReference>
<dbReference type="OrthoDB" id="8947444at2759"/>
<proteinExistence type="predicted"/>
<dbReference type="Pfam" id="PF13843">
    <property type="entry name" value="DDE_Tnp_1_7"/>
    <property type="match status" value="1"/>
</dbReference>
<evidence type="ECO:0000313" key="3">
    <source>
        <dbReference type="EMBL" id="KAF3844286.1"/>
    </source>
</evidence>
<dbReference type="AlphaFoldDB" id="A0A7J5Y4E6"/>
<feature type="compositionally biased region" description="Acidic residues" evidence="1">
    <location>
        <begin position="96"/>
        <end position="117"/>
    </location>
</feature>
<protein>
    <recommendedName>
        <fullName evidence="2">PiggyBac transposable element-derived protein domain-containing protein</fullName>
    </recommendedName>
</protein>
<dbReference type="PANTHER" id="PTHR47272:SF1">
    <property type="entry name" value="PIGGYBAC TRANSPOSABLE ELEMENT-DERIVED PROTEIN 3-LIKE"/>
    <property type="match status" value="1"/>
</dbReference>
<reference evidence="3 4" key="1">
    <citation type="submission" date="2020-03" db="EMBL/GenBank/DDBJ databases">
        <title>Dissostichus mawsoni Genome sequencing and assembly.</title>
        <authorList>
            <person name="Park H."/>
        </authorList>
    </citation>
    <scope>NUCLEOTIDE SEQUENCE [LARGE SCALE GENOMIC DNA]</scope>
    <source>
        <strain evidence="3">DM0001</strain>
        <tissue evidence="3">Muscle</tissue>
    </source>
</reference>
<feature type="compositionally biased region" description="Basic and acidic residues" evidence="1">
    <location>
        <begin position="1"/>
        <end position="67"/>
    </location>
</feature>
<organism evidence="3 4">
    <name type="scientific">Dissostichus mawsoni</name>
    <name type="common">Antarctic cod</name>
    <dbReference type="NCBI Taxonomy" id="36200"/>
    <lineage>
        <taxon>Eukaryota</taxon>
        <taxon>Metazoa</taxon>
        <taxon>Chordata</taxon>
        <taxon>Craniata</taxon>
        <taxon>Vertebrata</taxon>
        <taxon>Euteleostomi</taxon>
        <taxon>Actinopterygii</taxon>
        <taxon>Neopterygii</taxon>
        <taxon>Teleostei</taxon>
        <taxon>Neoteleostei</taxon>
        <taxon>Acanthomorphata</taxon>
        <taxon>Eupercaria</taxon>
        <taxon>Perciformes</taxon>
        <taxon>Notothenioidei</taxon>
        <taxon>Nototheniidae</taxon>
        <taxon>Dissostichus</taxon>
    </lineage>
</organism>
<feature type="region of interest" description="Disordered" evidence="1">
    <location>
        <begin position="93"/>
        <end position="149"/>
    </location>
</feature>
<name>A0A7J5Y4E6_DISMA</name>
<dbReference type="Proteomes" id="UP000518266">
    <property type="component" value="Unassembled WGS sequence"/>
</dbReference>
<dbReference type="EMBL" id="JAAKFY010000016">
    <property type="protein sequence ID" value="KAF3844286.1"/>
    <property type="molecule type" value="Genomic_DNA"/>
</dbReference>
<gene>
    <name evidence="3" type="ORF">F7725_013627</name>
</gene>
<feature type="region of interest" description="Disordered" evidence="1">
    <location>
        <begin position="1"/>
        <end position="80"/>
    </location>
</feature>
<dbReference type="PANTHER" id="PTHR47272">
    <property type="entry name" value="DDE_TNP_1_7 DOMAIN-CONTAINING PROTEIN"/>
    <property type="match status" value="1"/>
</dbReference>
<evidence type="ECO:0000256" key="1">
    <source>
        <dbReference type="SAM" id="MobiDB-lite"/>
    </source>
</evidence>
<evidence type="ECO:0000313" key="4">
    <source>
        <dbReference type="Proteomes" id="UP000518266"/>
    </source>
</evidence>
<comment type="caution">
    <text evidence="3">The sequence shown here is derived from an EMBL/GenBank/DDBJ whole genome shotgun (WGS) entry which is preliminary data.</text>
</comment>
<feature type="domain" description="PiggyBac transposable element-derived protein" evidence="2">
    <location>
        <begin position="182"/>
        <end position="250"/>
    </location>
</feature>
<keyword evidence="4" id="KW-1185">Reference proteome</keyword>
<sequence>MDRTRTAHGPDRTRTVHGPHTDRTRTAHGPHTDRTRTVHGPDRTRTAHGPYTDRTRTAHGPYTDRTRTAHGPIPPAKRGPRFSVQDVIAAIQNGESEFEMESEDSDTDMSEDEADEDACGHMDKENQQPNDPPVSDYVDIEPQQHKPTKPRDRYRWMKKYFISPNTDFSGPDTTEDVISLHTPLEYFQKFVSEDMIQALVTNTNEYSFQKNGTSINTDTKEIEKLIGMYLKIGLVQMAGVCMYWETDTRYPLFLM</sequence>
<evidence type="ECO:0000259" key="2">
    <source>
        <dbReference type="Pfam" id="PF13843"/>
    </source>
</evidence>
<accession>A0A7J5Y4E6</accession>